<dbReference type="OrthoDB" id="445826at2759"/>
<dbReference type="AlphaFoldDB" id="A0A7D9JEG9"/>
<dbReference type="Proteomes" id="UP001152795">
    <property type="component" value="Unassembled WGS sequence"/>
</dbReference>
<dbReference type="EMBL" id="CACRXK020015192">
    <property type="protein sequence ID" value="CAB4028024.1"/>
    <property type="molecule type" value="Genomic_DNA"/>
</dbReference>
<keyword evidence="2" id="KW-0472">Membrane</keyword>
<feature type="transmembrane region" description="Helical" evidence="2">
    <location>
        <begin position="6"/>
        <end position="25"/>
    </location>
</feature>
<name>A0A7D9JEG9_PARCT</name>
<dbReference type="InterPro" id="IPR000477">
    <property type="entry name" value="RT_dom"/>
</dbReference>
<dbReference type="CDD" id="cd01650">
    <property type="entry name" value="RT_nLTR_like"/>
    <property type="match status" value="1"/>
</dbReference>
<feature type="region of interest" description="Disordered" evidence="1">
    <location>
        <begin position="49"/>
        <end position="69"/>
    </location>
</feature>
<feature type="non-terminal residue" evidence="3">
    <location>
        <position position="718"/>
    </location>
</feature>
<evidence type="ECO:0000256" key="2">
    <source>
        <dbReference type="SAM" id="Phobius"/>
    </source>
</evidence>
<evidence type="ECO:0000256" key="1">
    <source>
        <dbReference type="SAM" id="MobiDB-lite"/>
    </source>
</evidence>
<feature type="compositionally biased region" description="Polar residues" evidence="1">
    <location>
        <begin position="52"/>
        <end position="69"/>
    </location>
</feature>
<keyword evidence="2" id="KW-0812">Transmembrane</keyword>
<dbReference type="PANTHER" id="PTHR47510:SF3">
    <property type="entry name" value="ENDO_EXONUCLEASE_PHOSPHATASE DOMAIN-CONTAINING PROTEIN"/>
    <property type="match status" value="1"/>
</dbReference>
<dbReference type="PROSITE" id="PS50878">
    <property type="entry name" value="RT_POL"/>
    <property type="match status" value="1"/>
</dbReference>
<organism evidence="3 4">
    <name type="scientific">Paramuricea clavata</name>
    <name type="common">Red gorgonian</name>
    <name type="synonym">Violescent sea-whip</name>
    <dbReference type="NCBI Taxonomy" id="317549"/>
    <lineage>
        <taxon>Eukaryota</taxon>
        <taxon>Metazoa</taxon>
        <taxon>Cnidaria</taxon>
        <taxon>Anthozoa</taxon>
        <taxon>Octocorallia</taxon>
        <taxon>Malacalcyonacea</taxon>
        <taxon>Plexauridae</taxon>
        <taxon>Paramuricea</taxon>
    </lineage>
</organism>
<dbReference type="InterPro" id="IPR043502">
    <property type="entry name" value="DNA/RNA_pol_sf"/>
</dbReference>
<proteinExistence type="predicted"/>
<gene>
    <name evidence="3" type="ORF">PACLA_8A050438</name>
</gene>
<evidence type="ECO:0000313" key="3">
    <source>
        <dbReference type="EMBL" id="CAB4028024.1"/>
    </source>
</evidence>
<dbReference type="SUPFAM" id="SSF56672">
    <property type="entry name" value="DNA/RNA polymerases"/>
    <property type="match status" value="1"/>
</dbReference>
<accession>A0A7D9JEG9</accession>
<protein>
    <submittedName>
        <fullName evidence="3">Uncharacterized protein</fullName>
    </submittedName>
</protein>
<dbReference type="PANTHER" id="PTHR47510">
    <property type="entry name" value="REVERSE TRANSCRIPTASE DOMAIN-CONTAINING PROTEIN"/>
    <property type="match status" value="1"/>
</dbReference>
<reference evidence="3" key="1">
    <citation type="submission" date="2020-04" db="EMBL/GenBank/DDBJ databases">
        <authorList>
            <person name="Alioto T."/>
            <person name="Alioto T."/>
            <person name="Gomez Garrido J."/>
        </authorList>
    </citation>
    <scope>NUCLEOTIDE SEQUENCE</scope>
    <source>
        <strain evidence="3">A484AB</strain>
    </source>
</reference>
<comment type="caution">
    <text evidence="3">The sequence shown here is derived from an EMBL/GenBank/DDBJ whole genome shotgun (WGS) entry which is preliminary data.</text>
</comment>
<keyword evidence="4" id="KW-1185">Reference proteome</keyword>
<sequence>MIGITVVAAVVFVIIVTVACFIFILQRRRRKAGSPDCIRMDFLSQHSHETQQLEGNNTSGEVASSAQETGTNNAQYQNLTADGKPVPIFTRGVVPYQRDYMNKRPMRILSYDRVQLIRPLAIDWLRNAWGNVDEFGQHVYDVMQRVRHVFVPYDKCLLSQRDLAGNKVETSNKTYGTMERPPAVILPTGSENASTSENFKNYNSHQFKEELSYYTNLDPTSNDPNVLWNEFKNNFLTIAEKHAPVRQRRVKSEHKPWLTKEIKRLMHHRDYLKRQSVRLTSSNYNEAYKRCKNKLNKLIKKTKEEYFKTKLFNANNSKESWQAINELLNKKPKTTHVTQLNVDDQVITGDTNIADCFNRYFSSIGCKLSKNVQNINVDPMTFVTPTESSFHFSCISVQETFDALNQLNSRKSPGLDGISVKLLKDTSDVIAQPLANIFNLSLQTAIFPDEWKIAKVSPVFKEGNKTDCGNYRPISVISVVAKLFEGLVYNQLRTFIADNSILVEQQSGFRSQHSTETALLGSTNEWLYNMDSGLINGVLFLDLKKAFDTVDHEILLKKLHLYGIKGTTYAWFESYIQNRKSICLMNGKKSHAREIRCGVPQGSNLGPILFLLYINDLPKCLETTKANLFADDTNLSCAGLDANEIETKLKRDLENVHSWLRCNKLTLNDSKTEFMIIGSRHHLTKFEDNPEISLAIRDNNIKRVTNKKSLGFIIDDQL</sequence>
<evidence type="ECO:0000313" key="4">
    <source>
        <dbReference type="Proteomes" id="UP001152795"/>
    </source>
</evidence>
<keyword evidence="2" id="KW-1133">Transmembrane helix</keyword>
<dbReference type="Pfam" id="PF00078">
    <property type="entry name" value="RVT_1"/>
    <property type="match status" value="1"/>
</dbReference>